<dbReference type="AlphaFoldDB" id="A0A2R5GXT2"/>
<sequence>MGAAGSVPVVPAAADEKEVHEALLNKFEALKLKDEAAELPEALPGTLKECLEVPPPGDDANEATQKAYATLAEVLEERLEEFQTPEIKTALKALPDALDSMVYQYERWPILLDPSGQGSRFMRYQRGQFLLAQNPADMSKENLRKTLVGALQHGACFMVNFDDMEKVDLEEHFDEEHFPRQVLRKIELFQEEVWKRLLRPKQGDPEPEVFQLKDDFKLVLMTANETAGRAFAAEHGLGVISVLDPNDPGARKGPGRRGQDAGSEEIAAAFGARDVHRNSIKLVEAAFDGEWDVIQEEMDRGYSFESEDVHQHTALSEAACQGHMDICTKLMDLGADPNAQNDAGRSPLYRASYNGHLETVQLLLSRGADPRLAAGMETPYDVAKTDEVREVLESWDIAETEKLVAARAAEAEKLLESRLTTAAERDAYARDKIRQELVDLAMEGKTRELQDRLQELADEAQEHNERPRGTAEARDARGMTLLLIAASNGNAELLEMLLSQYKTFDPEFDKVERKTFFANIKAREAKGWNACALAVFHGHKKILQRLLDEGCDPYVKNAYNKNAFDLAQDDKDAARKVTVDRSEIRSVLLDWEKLQNPRAAALREKEAKEAAEKPEGDAEKEGKKKEGAKDAKKKGKAAGAAPGAKKGAAKKKKNK</sequence>
<dbReference type="Gene3D" id="1.25.40.20">
    <property type="entry name" value="Ankyrin repeat-containing domain"/>
    <property type="match status" value="2"/>
</dbReference>
<dbReference type="SMART" id="SM00248">
    <property type="entry name" value="ANK"/>
    <property type="match status" value="4"/>
</dbReference>
<proteinExistence type="predicted"/>
<feature type="repeat" description="ANK" evidence="3">
    <location>
        <begin position="310"/>
        <end position="342"/>
    </location>
</feature>
<evidence type="ECO:0000256" key="1">
    <source>
        <dbReference type="ARBA" id="ARBA00022737"/>
    </source>
</evidence>
<name>A0A2R5GXT2_9STRA</name>
<dbReference type="Proteomes" id="UP000241890">
    <property type="component" value="Unassembled WGS sequence"/>
</dbReference>
<keyword evidence="6" id="KW-1185">Reference proteome</keyword>
<dbReference type="EMBL" id="BEYU01000203">
    <property type="protein sequence ID" value="GBG34598.1"/>
    <property type="molecule type" value="Genomic_DNA"/>
</dbReference>
<dbReference type="InParanoid" id="A0A2R5GXT2"/>
<dbReference type="InterPro" id="IPR002110">
    <property type="entry name" value="Ankyrin_rpt"/>
</dbReference>
<reference evidence="5 6" key="1">
    <citation type="submission" date="2017-12" db="EMBL/GenBank/DDBJ databases">
        <title>Sequencing, de novo assembly and annotation of complete genome of a new Thraustochytrid species, strain FCC1311.</title>
        <authorList>
            <person name="Sedici K."/>
            <person name="Godart F."/>
            <person name="Aiese Cigliano R."/>
            <person name="Sanseverino W."/>
            <person name="Barakat M."/>
            <person name="Ortet P."/>
            <person name="Marechal E."/>
            <person name="Cagnac O."/>
            <person name="Amato A."/>
        </authorList>
    </citation>
    <scope>NUCLEOTIDE SEQUENCE [LARGE SCALE GENOMIC DNA]</scope>
</reference>
<feature type="region of interest" description="Disordered" evidence="4">
    <location>
        <begin position="244"/>
        <end position="263"/>
    </location>
</feature>
<feature type="compositionally biased region" description="Low complexity" evidence="4">
    <location>
        <begin position="637"/>
        <end position="646"/>
    </location>
</feature>
<evidence type="ECO:0000256" key="3">
    <source>
        <dbReference type="PROSITE-ProRule" id="PRU00023"/>
    </source>
</evidence>
<evidence type="ECO:0000256" key="4">
    <source>
        <dbReference type="SAM" id="MobiDB-lite"/>
    </source>
</evidence>
<protein>
    <submittedName>
        <fullName evidence="5">Ankyrin repeat and KH domain-containing protein 1</fullName>
    </submittedName>
</protein>
<dbReference type="InterPro" id="IPR036770">
    <property type="entry name" value="Ankyrin_rpt-contain_sf"/>
</dbReference>
<dbReference type="Pfam" id="PF12796">
    <property type="entry name" value="Ank_2"/>
    <property type="match status" value="2"/>
</dbReference>
<keyword evidence="1" id="KW-0677">Repeat</keyword>
<feature type="region of interest" description="Disordered" evidence="4">
    <location>
        <begin position="599"/>
        <end position="655"/>
    </location>
</feature>
<dbReference type="Gene3D" id="3.40.50.300">
    <property type="entry name" value="P-loop containing nucleotide triphosphate hydrolases"/>
    <property type="match status" value="1"/>
</dbReference>
<accession>A0A2R5GXT2</accession>
<feature type="repeat" description="ANK" evidence="3">
    <location>
        <begin position="343"/>
        <end position="375"/>
    </location>
</feature>
<dbReference type="PROSITE" id="PS50297">
    <property type="entry name" value="ANK_REP_REGION"/>
    <property type="match status" value="2"/>
</dbReference>
<evidence type="ECO:0000313" key="5">
    <source>
        <dbReference type="EMBL" id="GBG34598.1"/>
    </source>
</evidence>
<feature type="compositionally biased region" description="Basic and acidic residues" evidence="4">
    <location>
        <begin position="599"/>
        <end position="630"/>
    </location>
</feature>
<comment type="caution">
    <text evidence="5">The sequence shown here is derived from an EMBL/GenBank/DDBJ whole genome shotgun (WGS) entry which is preliminary data.</text>
</comment>
<dbReference type="SUPFAM" id="SSF48403">
    <property type="entry name" value="Ankyrin repeat"/>
    <property type="match status" value="1"/>
</dbReference>
<dbReference type="PROSITE" id="PS50088">
    <property type="entry name" value="ANK_REPEAT"/>
    <property type="match status" value="2"/>
</dbReference>
<keyword evidence="2 3" id="KW-0040">ANK repeat</keyword>
<gene>
    <name evidence="5" type="ORF">FCC1311_108192</name>
</gene>
<evidence type="ECO:0000256" key="2">
    <source>
        <dbReference type="ARBA" id="ARBA00023043"/>
    </source>
</evidence>
<organism evidence="5 6">
    <name type="scientific">Hondaea fermentalgiana</name>
    <dbReference type="NCBI Taxonomy" id="2315210"/>
    <lineage>
        <taxon>Eukaryota</taxon>
        <taxon>Sar</taxon>
        <taxon>Stramenopiles</taxon>
        <taxon>Bigyra</taxon>
        <taxon>Labyrinthulomycetes</taxon>
        <taxon>Thraustochytrida</taxon>
        <taxon>Thraustochytriidae</taxon>
        <taxon>Hondaea</taxon>
    </lineage>
</organism>
<dbReference type="InterPro" id="IPR027417">
    <property type="entry name" value="P-loop_NTPase"/>
</dbReference>
<dbReference type="PANTHER" id="PTHR24171">
    <property type="entry name" value="ANKYRIN REPEAT DOMAIN-CONTAINING PROTEIN 39-RELATED"/>
    <property type="match status" value="1"/>
</dbReference>
<evidence type="ECO:0000313" key="6">
    <source>
        <dbReference type="Proteomes" id="UP000241890"/>
    </source>
</evidence>
<dbReference type="OrthoDB" id="426293at2759"/>